<evidence type="ECO:0000313" key="2">
    <source>
        <dbReference type="EMBL" id="QDV22336.1"/>
    </source>
</evidence>
<dbReference type="EMBL" id="CP036298">
    <property type="protein sequence ID" value="QDV22336.1"/>
    <property type="molecule type" value="Genomic_DNA"/>
</dbReference>
<dbReference type="AlphaFoldDB" id="A0A518G182"/>
<dbReference type="KEGG" id="ahel:Q31a_06200"/>
<feature type="compositionally biased region" description="Low complexity" evidence="1">
    <location>
        <begin position="128"/>
        <end position="144"/>
    </location>
</feature>
<keyword evidence="3" id="KW-1185">Reference proteome</keyword>
<proteinExistence type="predicted"/>
<dbReference type="RefSeq" id="WP_145073740.1">
    <property type="nucleotide sequence ID" value="NZ_CP036298.1"/>
</dbReference>
<organism evidence="2 3">
    <name type="scientific">Aureliella helgolandensis</name>
    <dbReference type="NCBI Taxonomy" id="2527968"/>
    <lineage>
        <taxon>Bacteria</taxon>
        <taxon>Pseudomonadati</taxon>
        <taxon>Planctomycetota</taxon>
        <taxon>Planctomycetia</taxon>
        <taxon>Pirellulales</taxon>
        <taxon>Pirellulaceae</taxon>
        <taxon>Aureliella</taxon>
    </lineage>
</organism>
<gene>
    <name evidence="2" type="ORF">Q31a_06200</name>
</gene>
<dbReference type="OrthoDB" id="280861at2"/>
<accession>A0A518G182</accession>
<sequence>MKTLHAAKRYAAKRLPTSWTVMCGSLVALILWGQTTASAQVVQLPSVRNFSYSGGAWIPDAGTAALGGNSYSRRGLGSQGFGPLAGRGGVASSGGASGMSISVDIIDLKAMDDAILNANVARDPEAPSPLSAGSPAADGGRSVLSGLSSGPYAGSLQVNPDPGQWQRALAGSGDSTTRLHASLTEANIRYYLERGKRAEQANHLRAARVYYRLAVESMSPQMIERYHKILAERAAAEESQFAKNGRQQF</sequence>
<feature type="region of interest" description="Disordered" evidence="1">
    <location>
        <begin position="122"/>
        <end position="144"/>
    </location>
</feature>
<name>A0A518G182_9BACT</name>
<reference evidence="2 3" key="1">
    <citation type="submission" date="2019-02" db="EMBL/GenBank/DDBJ databases">
        <title>Deep-cultivation of Planctomycetes and their phenomic and genomic characterization uncovers novel biology.</title>
        <authorList>
            <person name="Wiegand S."/>
            <person name="Jogler M."/>
            <person name="Boedeker C."/>
            <person name="Pinto D."/>
            <person name="Vollmers J."/>
            <person name="Rivas-Marin E."/>
            <person name="Kohn T."/>
            <person name="Peeters S.H."/>
            <person name="Heuer A."/>
            <person name="Rast P."/>
            <person name="Oberbeckmann S."/>
            <person name="Bunk B."/>
            <person name="Jeske O."/>
            <person name="Meyerdierks A."/>
            <person name="Storesund J.E."/>
            <person name="Kallscheuer N."/>
            <person name="Luecker S."/>
            <person name="Lage O.M."/>
            <person name="Pohl T."/>
            <person name="Merkel B.J."/>
            <person name="Hornburger P."/>
            <person name="Mueller R.-W."/>
            <person name="Bruemmer F."/>
            <person name="Labrenz M."/>
            <person name="Spormann A.M."/>
            <person name="Op den Camp H."/>
            <person name="Overmann J."/>
            <person name="Amann R."/>
            <person name="Jetten M.S.M."/>
            <person name="Mascher T."/>
            <person name="Medema M.H."/>
            <person name="Devos D.P."/>
            <person name="Kaster A.-K."/>
            <person name="Ovreas L."/>
            <person name="Rohde M."/>
            <person name="Galperin M.Y."/>
            <person name="Jogler C."/>
        </authorList>
    </citation>
    <scope>NUCLEOTIDE SEQUENCE [LARGE SCALE GENOMIC DNA]</scope>
    <source>
        <strain evidence="2 3">Q31a</strain>
    </source>
</reference>
<dbReference type="Proteomes" id="UP000318017">
    <property type="component" value="Chromosome"/>
</dbReference>
<protein>
    <submittedName>
        <fullName evidence="2">Uncharacterized protein</fullName>
    </submittedName>
</protein>
<evidence type="ECO:0000256" key="1">
    <source>
        <dbReference type="SAM" id="MobiDB-lite"/>
    </source>
</evidence>
<evidence type="ECO:0000313" key="3">
    <source>
        <dbReference type="Proteomes" id="UP000318017"/>
    </source>
</evidence>